<keyword evidence="4" id="KW-1185">Reference proteome</keyword>
<dbReference type="AlphaFoldDB" id="A0A9D5HJZ7"/>
<evidence type="ECO:0000313" key="4">
    <source>
        <dbReference type="Proteomes" id="UP001085076"/>
    </source>
</evidence>
<comment type="caution">
    <text evidence="3">The sequence shown here is derived from an EMBL/GenBank/DDBJ whole genome shotgun (WGS) entry which is preliminary data.</text>
</comment>
<keyword evidence="2" id="KW-0472">Membrane</keyword>
<keyword evidence="2" id="KW-1133">Transmembrane helix</keyword>
<evidence type="ECO:0000256" key="2">
    <source>
        <dbReference type="SAM" id="Phobius"/>
    </source>
</evidence>
<organism evidence="3 4">
    <name type="scientific">Dioscorea zingiberensis</name>
    <dbReference type="NCBI Taxonomy" id="325984"/>
    <lineage>
        <taxon>Eukaryota</taxon>
        <taxon>Viridiplantae</taxon>
        <taxon>Streptophyta</taxon>
        <taxon>Embryophyta</taxon>
        <taxon>Tracheophyta</taxon>
        <taxon>Spermatophyta</taxon>
        <taxon>Magnoliopsida</taxon>
        <taxon>Liliopsida</taxon>
        <taxon>Dioscoreales</taxon>
        <taxon>Dioscoreaceae</taxon>
        <taxon>Dioscorea</taxon>
    </lineage>
</organism>
<reference evidence="3" key="1">
    <citation type="submission" date="2021-03" db="EMBL/GenBank/DDBJ databases">
        <authorList>
            <person name="Li Z."/>
            <person name="Yang C."/>
        </authorList>
    </citation>
    <scope>NUCLEOTIDE SEQUENCE</scope>
    <source>
        <strain evidence="3">Dzin_1.0</strain>
        <tissue evidence="3">Leaf</tissue>
    </source>
</reference>
<keyword evidence="2" id="KW-0812">Transmembrane</keyword>
<dbReference type="Proteomes" id="UP001085076">
    <property type="component" value="Miscellaneous, Linkage group lg03"/>
</dbReference>
<evidence type="ECO:0000313" key="3">
    <source>
        <dbReference type="EMBL" id="KAJ0979188.1"/>
    </source>
</evidence>
<dbReference type="OrthoDB" id="782158at2759"/>
<protein>
    <submittedName>
        <fullName evidence="3">Uncharacterized protein</fullName>
    </submittedName>
</protein>
<proteinExistence type="predicted"/>
<evidence type="ECO:0000256" key="1">
    <source>
        <dbReference type="SAM" id="MobiDB-lite"/>
    </source>
</evidence>
<reference evidence="3" key="2">
    <citation type="journal article" date="2022" name="Hortic Res">
        <title>The genome of Dioscorea zingiberensis sheds light on the biosynthesis, origin and evolution of the medicinally important diosgenin saponins.</title>
        <authorList>
            <person name="Li Y."/>
            <person name="Tan C."/>
            <person name="Li Z."/>
            <person name="Guo J."/>
            <person name="Li S."/>
            <person name="Chen X."/>
            <person name="Wang C."/>
            <person name="Dai X."/>
            <person name="Yang H."/>
            <person name="Song W."/>
            <person name="Hou L."/>
            <person name="Xu J."/>
            <person name="Tong Z."/>
            <person name="Xu A."/>
            <person name="Yuan X."/>
            <person name="Wang W."/>
            <person name="Yang Q."/>
            <person name="Chen L."/>
            <person name="Sun Z."/>
            <person name="Wang K."/>
            <person name="Pan B."/>
            <person name="Chen J."/>
            <person name="Bao Y."/>
            <person name="Liu F."/>
            <person name="Qi X."/>
            <person name="Gang D.R."/>
            <person name="Wen J."/>
            <person name="Li J."/>
        </authorList>
    </citation>
    <scope>NUCLEOTIDE SEQUENCE</scope>
    <source>
        <strain evidence="3">Dzin_1.0</strain>
    </source>
</reference>
<feature type="region of interest" description="Disordered" evidence="1">
    <location>
        <begin position="1"/>
        <end position="28"/>
    </location>
</feature>
<name>A0A9D5HJZ7_9LILI</name>
<feature type="compositionally biased region" description="Basic and acidic residues" evidence="1">
    <location>
        <begin position="1"/>
        <end position="23"/>
    </location>
</feature>
<gene>
    <name evidence="3" type="ORF">J5N97_014662</name>
</gene>
<dbReference type="EMBL" id="JAGGNH010000003">
    <property type="protein sequence ID" value="KAJ0979188.1"/>
    <property type="molecule type" value="Genomic_DNA"/>
</dbReference>
<sequence>MVGRHTEARGGDLIGREPSRDRQVSSAPLSPCKLKGNLFFMSSRSSVATSVSCTSGNKANLWIFSSLLPGFLGTPIVYVNFQLFKAIVRIPSSSVIVSEICGGSLP</sequence>
<feature type="transmembrane region" description="Helical" evidence="2">
    <location>
        <begin position="61"/>
        <end position="81"/>
    </location>
</feature>
<accession>A0A9D5HJZ7</accession>